<dbReference type="GO" id="GO:0009244">
    <property type="term" value="P:lipopolysaccharide core region biosynthetic process"/>
    <property type="evidence" value="ECO:0007669"/>
    <property type="project" value="TreeGrafter"/>
</dbReference>
<dbReference type="InterPro" id="IPR040423">
    <property type="entry name" value="PEA_transferase"/>
</dbReference>
<evidence type="ECO:0000313" key="11">
    <source>
        <dbReference type="EMBL" id="RLV60418.1"/>
    </source>
</evidence>
<dbReference type="NCBIfam" id="NF028537">
    <property type="entry name" value="P_eth_NH2_trans"/>
    <property type="match status" value="1"/>
</dbReference>
<dbReference type="Proteomes" id="UP000281474">
    <property type="component" value="Unassembled WGS sequence"/>
</dbReference>
<dbReference type="SUPFAM" id="SSF53649">
    <property type="entry name" value="Alkaline phosphatase-like"/>
    <property type="match status" value="1"/>
</dbReference>
<dbReference type="Gene3D" id="3.40.720.10">
    <property type="entry name" value="Alkaline Phosphatase, subunit A"/>
    <property type="match status" value="1"/>
</dbReference>
<evidence type="ECO:0000313" key="12">
    <source>
        <dbReference type="Proteomes" id="UP000281474"/>
    </source>
</evidence>
<feature type="transmembrane region" description="Helical" evidence="8">
    <location>
        <begin position="119"/>
        <end position="144"/>
    </location>
</feature>
<dbReference type="EMBL" id="QZEI01000016">
    <property type="protein sequence ID" value="RLV60418.1"/>
    <property type="molecule type" value="Genomic_DNA"/>
</dbReference>
<feature type="transmembrane region" description="Helical" evidence="8">
    <location>
        <begin position="12"/>
        <end position="34"/>
    </location>
</feature>
<evidence type="ECO:0000256" key="8">
    <source>
        <dbReference type="SAM" id="Phobius"/>
    </source>
</evidence>
<dbReference type="CDD" id="cd16017">
    <property type="entry name" value="LptA"/>
    <property type="match status" value="1"/>
</dbReference>
<feature type="transmembrane region" description="Helical" evidence="8">
    <location>
        <begin position="78"/>
        <end position="99"/>
    </location>
</feature>
<evidence type="ECO:0000259" key="9">
    <source>
        <dbReference type="Pfam" id="PF00884"/>
    </source>
</evidence>
<dbReference type="PANTHER" id="PTHR30443">
    <property type="entry name" value="INNER MEMBRANE PROTEIN"/>
    <property type="match status" value="1"/>
</dbReference>
<dbReference type="InterPro" id="IPR012549">
    <property type="entry name" value="EptA-like_N"/>
</dbReference>
<keyword evidence="4 11" id="KW-0808">Transferase</keyword>
<feature type="transmembrane region" description="Helical" evidence="8">
    <location>
        <begin position="156"/>
        <end position="175"/>
    </location>
</feature>
<dbReference type="GO" id="GO:0005886">
    <property type="term" value="C:plasma membrane"/>
    <property type="evidence" value="ECO:0007669"/>
    <property type="project" value="UniProtKB-SubCell"/>
</dbReference>
<dbReference type="PANTHER" id="PTHR30443:SF0">
    <property type="entry name" value="PHOSPHOETHANOLAMINE TRANSFERASE EPTA"/>
    <property type="match status" value="1"/>
</dbReference>
<keyword evidence="5 8" id="KW-0812">Transmembrane</keyword>
<dbReference type="GO" id="GO:0016776">
    <property type="term" value="F:phosphotransferase activity, phosphate group as acceptor"/>
    <property type="evidence" value="ECO:0007669"/>
    <property type="project" value="TreeGrafter"/>
</dbReference>
<reference evidence="11 12" key="1">
    <citation type="submission" date="2018-09" db="EMBL/GenBank/DDBJ databases">
        <title>Phylogeny of the Shewanellaceae, and recommendation for two new genera, Pseudoshewanella and Parashewanella.</title>
        <authorList>
            <person name="Wang G."/>
        </authorList>
    </citation>
    <scope>NUCLEOTIDE SEQUENCE [LARGE SCALE GENOMIC DNA]</scope>
    <source>
        <strain evidence="11 12">C51</strain>
    </source>
</reference>
<dbReference type="Pfam" id="PF08019">
    <property type="entry name" value="EptA_B_N"/>
    <property type="match status" value="1"/>
</dbReference>
<name>A0A3L8Q0S6_9GAMM</name>
<gene>
    <name evidence="11" type="ORF">D5018_07110</name>
</gene>
<evidence type="ECO:0000259" key="10">
    <source>
        <dbReference type="Pfam" id="PF08019"/>
    </source>
</evidence>
<dbReference type="InterPro" id="IPR058130">
    <property type="entry name" value="PEA_transf_C"/>
</dbReference>
<evidence type="ECO:0000256" key="5">
    <source>
        <dbReference type="ARBA" id="ARBA00022692"/>
    </source>
</evidence>
<dbReference type="OrthoDB" id="9786870at2"/>
<dbReference type="RefSeq" id="WP_121838315.1">
    <property type="nucleotide sequence ID" value="NZ_ML014765.1"/>
</dbReference>
<accession>A0A3L8Q0S6</accession>
<keyword evidence="12" id="KW-1185">Reference proteome</keyword>
<feature type="domain" description="Phosphoethanolamine transferase N-terminal" evidence="10">
    <location>
        <begin position="59"/>
        <end position="209"/>
    </location>
</feature>
<evidence type="ECO:0000256" key="4">
    <source>
        <dbReference type="ARBA" id="ARBA00022679"/>
    </source>
</evidence>
<dbReference type="InterPro" id="IPR017850">
    <property type="entry name" value="Alkaline_phosphatase_core_sf"/>
</dbReference>
<evidence type="ECO:0000256" key="2">
    <source>
        <dbReference type="ARBA" id="ARBA00022475"/>
    </source>
</evidence>
<keyword evidence="3" id="KW-0997">Cell inner membrane</keyword>
<comment type="caution">
    <text evidence="11">The sequence shown here is derived from an EMBL/GenBank/DDBJ whole genome shotgun (WGS) entry which is preliminary data.</text>
</comment>
<evidence type="ECO:0000256" key="3">
    <source>
        <dbReference type="ARBA" id="ARBA00022519"/>
    </source>
</evidence>
<keyword evidence="6 8" id="KW-1133">Transmembrane helix</keyword>
<evidence type="ECO:0000256" key="1">
    <source>
        <dbReference type="ARBA" id="ARBA00004429"/>
    </source>
</evidence>
<dbReference type="InterPro" id="IPR000917">
    <property type="entry name" value="Sulfatase_N"/>
</dbReference>
<feature type="domain" description="Sulfatase N-terminal" evidence="9">
    <location>
        <begin position="240"/>
        <end position="529"/>
    </location>
</feature>
<dbReference type="AlphaFoldDB" id="A0A3L8Q0S6"/>
<organism evidence="11 12">
    <name type="scientific">Parashewanella curva</name>
    <dbReference type="NCBI Taxonomy" id="2338552"/>
    <lineage>
        <taxon>Bacteria</taxon>
        <taxon>Pseudomonadati</taxon>
        <taxon>Pseudomonadota</taxon>
        <taxon>Gammaproteobacteria</taxon>
        <taxon>Alteromonadales</taxon>
        <taxon>Shewanellaceae</taxon>
        <taxon>Parashewanella</taxon>
    </lineage>
</organism>
<protein>
    <submittedName>
        <fullName evidence="11">Phosphoethanolamine--lipid A transferase</fullName>
    </submittedName>
</protein>
<sequence length="550" mass="62609">MRLKNFFEREKSFESVVAFLALYFTLVLNIPVYHKLYDIFVKEPQHSIAFIISIPIFFFFIIYLALHVLAWPKLIKLIFIPLLLISSAMSYASFSYGVIFNEDMLINIFDTNVGEASSYINPISISWVVLLGILPSLILVFVKIKAISFKSLVLKKLKVLILVVVGIFSIAAIFYKDYASFGRSHNHLQDLVIPTEFFYSVTKLVKQKYFSPKLSYKEIGLDAKLDPNAFGGKASKKPNLVIFLLGETARAQNYPFNGYHRNTTPYTQRLNPFVFTEVASCGTATAVSVPCMFSNMNRTEFDVKRADNQDDVLDIMQRAGIDVLWKENDGGDKHVAKNVRQIKLDTSQVNEFCNGSSCQDEALLKGLPSQIKGMKGNKFVVLHLIGSHGPTYFERYPKSLDFYQPSCQRSDIENCTTEQIYNVYDNTLRYTDLVMAKAIDLLKSFESSHNVALMYMSDHGESLGENGIYLHGLPYKFAPIEQKRVPWMFWMSDSFAKIKNIDGECLRKNTHSAYSQDNLFSTLLGLMDVSTSVYDKKMDIFSECRGEKAE</sequence>
<dbReference type="Pfam" id="PF00884">
    <property type="entry name" value="Sulfatase"/>
    <property type="match status" value="1"/>
</dbReference>
<feature type="transmembrane region" description="Helical" evidence="8">
    <location>
        <begin position="46"/>
        <end position="66"/>
    </location>
</feature>
<keyword evidence="7 8" id="KW-0472">Membrane</keyword>
<evidence type="ECO:0000256" key="6">
    <source>
        <dbReference type="ARBA" id="ARBA00022989"/>
    </source>
</evidence>
<proteinExistence type="predicted"/>
<comment type="subcellular location">
    <subcellularLocation>
        <location evidence="1">Cell inner membrane</location>
        <topology evidence="1">Multi-pass membrane protein</topology>
    </subcellularLocation>
</comment>
<keyword evidence="2" id="KW-1003">Cell membrane</keyword>
<evidence type="ECO:0000256" key="7">
    <source>
        <dbReference type="ARBA" id="ARBA00023136"/>
    </source>
</evidence>